<evidence type="ECO:0000313" key="4">
    <source>
        <dbReference type="EMBL" id="EZH75502.1"/>
    </source>
</evidence>
<name>A0A023BZI4_9FLAO</name>
<dbReference type="Gene3D" id="3.40.50.12780">
    <property type="entry name" value="N-terminal domain of ligase-like"/>
    <property type="match status" value="1"/>
</dbReference>
<dbReference type="eggNOG" id="COG1018">
    <property type="taxonomic scope" value="Bacteria"/>
</dbReference>
<dbReference type="PANTHER" id="PTHR33927">
    <property type="entry name" value="TRANSMEMBRANE PROTEIN"/>
    <property type="match status" value="1"/>
</dbReference>
<dbReference type="SUPFAM" id="SSF56801">
    <property type="entry name" value="Acetyl-CoA synthetase-like"/>
    <property type="match status" value="1"/>
</dbReference>
<feature type="transmembrane region" description="Helical" evidence="2">
    <location>
        <begin position="780"/>
        <end position="799"/>
    </location>
</feature>
<comment type="caution">
    <text evidence="4">The sequence shown here is derived from an EMBL/GenBank/DDBJ whole genome shotgun (WGS) entry which is preliminary data.</text>
</comment>
<reference evidence="4 5" key="1">
    <citation type="submission" date="2014-04" db="EMBL/GenBank/DDBJ databases">
        <title>Aquimarina sp. 22II-S11-z7 Genome Sequencing.</title>
        <authorList>
            <person name="Lai Q."/>
        </authorList>
    </citation>
    <scope>NUCLEOTIDE SEQUENCE [LARGE SCALE GENOMIC DNA]</scope>
    <source>
        <strain evidence="4 5">22II-S11-z7</strain>
    </source>
</reference>
<feature type="transmembrane region" description="Helical" evidence="2">
    <location>
        <begin position="588"/>
        <end position="608"/>
    </location>
</feature>
<dbReference type="eggNOG" id="COG1020">
    <property type="taxonomic scope" value="Bacteria"/>
</dbReference>
<accession>A0A023BZI4</accession>
<dbReference type="Gene3D" id="3.30.300.30">
    <property type="match status" value="1"/>
</dbReference>
<feature type="transmembrane region" description="Helical" evidence="2">
    <location>
        <begin position="668"/>
        <end position="688"/>
    </location>
</feature>
<evidence type="ECO:0000256" key="2">
    <source>
        <dbReference type="SAM" id="Phobius"/>
    </source>
</evidence>
<protein>
    <recommendedName>
        <fullName evidence="3">AMP-dependent synthetase/ligase domain-containing protein</fullName>
    </recommendedName>
</protein>
<dbReference type="InterPro" id="IPR042099">
    <property type="entry name" value="ANL_N_sf"/>
</dbReference>
<dbReference type="STRING" id="1317122.ATO12_01600"/>
<keyword evidence="2" id="KW-0812">Transmembrane</keyword>
<dbReference type="InterPro" id="IPR010071">
    <property type="entry name" value="AA_adenyl_dom"/>
</dbReference>
<feature type="transmembrane region" description="Helical" evidence="2">
    <location>
        <begin position="749"/>
        <end position="768"/>
    </location>
</feature>
<dbReference type="InterPro" id="IPR000873">
    <property type="entry name" value="AMP-dep_synth/lig_dom"/>
</dbReference>
<keyword evidence="2" id="KW-0472">Membrane</keyword>
<dbReference type="RefSeq" id="WP_205625218.1">
    <property type="nucleotide sequence ID" value="NZ_AQRA01000001.1"/>
</dbReference>
<dbReference type="EMBL" id="AQRA01000001">
    <property type="protein sequence ID" value="EZH75502.1"/>
    <property type="molecule type" value="Genomic_DNA"/>
</dbReference>
<dbReference type="NCBIfam" id="TIGR01733">
    <property type="entry name" value="AA-adenyl-dom"/>
    <property type="match status" value="1"/>
</dbReference>
<dbReference type="InterPro" id="IPR039261">
    <property type="entry name" value="FNR_nucleotide-bd"/>
</dbReference>
<sequence length="1006" mass="112648">METTVSHATSEAEVRDTFGHIPLVPGDTFIKSTIANLSLSDQYLFQRFGQGPITRVPYRCIHHAFEAHAKVNPNAIAASHLGKVITYEELDHQANLLALELIKNGIQKGDNVGLFVQRSIPMLVGILAILKAGGAYVPQHIGLAKDEQLRYVVKSANINLILTLSEFKDLVPVIDDNKLIVIDDFLKLNINNSEKIVLPEIPVTENDICYIIFTSGTTGDPNGVQVSHGNTCNILLTSPGNLGMRPGLKVGQILSIAFDMSVWEILGSLANGATLVIRGKNIQETVSEVDVVISTPTILSSLDVTLCQNVRVAIVAGEPCPRILAEKWSSFCAFHNSCGPTETTIINTVKRFFPTDELLTIGKPTPNNTVYVLDENLKPCGIGEPGEMWAGGLCVTHGYINNQELTNERYVDDPFLGQGKKMFRTRDLGRWTLDGELEHLGRTDDQVKICGFRVELDSVSSIIEKMPESKRAATLKIDNRTLISFVSPEDIDQEKVKKQVEEVLPYYCVPAIVVAMPELPMTDRGKIDKMKLMKLIPHKQEEEEKTTSAKKDQKFTDDDDIPDLEAIQLPPQKKSFSRMWKGEKLMHYYRLFALLLIANIGIMIYGATEGNWWSQQEMRLDIISKITLVNFTIGILIRQQYVINFLFWVATSIPTSWPLSIRRRAGKIYHFGGIHIGGTVSGTLWFILFMGSLYYDFFNPQNETTKDITLLWVTTILTGILVFMIIMALPKLRAKFHNSFEKTHRFGGWTALLLFWVQTILIIQGNGSEHTLLENLFDSFSFWALTVITISIALPWLRLKKVEVDITRPSNHVILARFNYGETPFAGSSTAISRDPLMEWHSFANVPEPGREGFRLTISRAGDWTGELIDDMPKYLWVKGITTAGVGNVDKLFKKVIWVATGSGIGPCLPHLFSGETPARLIWATRNPRKTYGDELVEEILESQPEAIIWDTDAHGKPDMVKLAYKAYKDFNAEAVICISNKKLTWKVVYGMESRGIPAYGAIWDS</sequence>
<dbReference type="AlphaFoldDB" id="A0A023BZI4"/>
<feature type="domain" description="AMP-dependent synthetase/ligase" evidence="3">
    <location>
        <begin position="65"/>
        <end position="399"/>
    </location>
</feature>
<feature type="region of interest" description="Disordered" evidence="1">
    <location>
        <begin position="538"/>
        <end position="558"/>
    </location>
</feature>
<keyword evidence="5" id="KW-1185">Reference proteome</keyword>
<keyword evidence="2" id="KW-1133">Transmembrane helix</keyword>
<dbReference type="InterPro" id="IPR052979">
    <property type="entry name" value="Adenylate-forming_domain"/>
</dbReference>
<feature type="transmembrane region" description="Helical" evidence="2">
    <location>
        <begin position="708"/>
        <end position="729"/>
    </location>
</feature>
<evidence type="ECO:0000256" key="1">
    <source>
        <dbReference type="SAM" id="MobiDB-lite"/>
    </source>
</evidence>
<evidence type="ECO:0000259" key="3">
    <source>
        <dbReference type="Pfam" id="PF00501"/>
    </source>
</evidence>
<dbReference type="InterPro" id="IPR045851">
    <property type="entry name" value="AMP-bd_C_sf"/>
</dbReference>
<organism evidence="4 5">
    <name type="scientific">Aquimarina atlantica</name>
    <dbReference type="NCBI Taxonomy" id="1317122"/>
    <lineage>
        <taxon>Bacteria</taxon>
        <taxon>Pseudomonadati</taxon>
        <taxon>Bacteroidota</taxon>
        <taxon>Flavobacteriia</taxon>
        <taxon>Flavobacteriales</taxon>
        <taxon>Flavobacteriaceae</taxon>
        <taxon>Aquimarina</taxon>
    </lineage>
</organism>
<gene>
    <name evidence="4" type="ORF">ATO12_01600</name>
</gene>
<evidence type="ECO:0000313" key="5">
    <source>
        <dbReference type="Proteomes" id="UP000023541"/>
    </source>
</evidence>
<dbReference type="Pfam" id="PF00501">
    <property type="entry name" value="AMP-binding"/>
    <property type="match status" value="1"/>
</dbReference>
<dbReference type="Proteomes" id="UP000023541">
    <property type="component" value="Unassembled WGS sequence"/>
</dbReference>
<dbReference type="SUPFAM" id="SSF52343">
    <property type="entry name" value="Ferredoxin reductase-like, C-terminal NADP-linked domain"/>
    <property type="match status" value="1"/>
</dbReference>
<proteinExistence type="predicted"/>
<feature type="compositionally biased region" description="Basic and acidic residues" evidence="1">
    <location>
        <begin position="538"/>
        <end position="556"/>
    </location>
</feature>
<dbReference type="PANTHER" id="PTHR33927:SF5">
    <property type="entry name" value="ENZYME, PUTATIVE (AFU_ORTHOLOGUE AFUA_8G01222)-RELATED"/>
    <property type="match status" value="1"/>
</dbReference>